<sequence>MDNPQKLDFSTILATSAHDMKNSLFMLLQSIENIDQSDNLSATQHQAFADLHYQTSRINGSLMQLLALYRDEQKQLPVYIEEYSVAELLHEVIDKNRLYINAKNMKITIEVDQSLHGYFDYDLISHLIGDIFVNALRHTHKTIILRAFFADNYLNIQVEDDGPGYPNHMLAASENGTTEFNANKGRSGLGLLFAKRIAAEHKMKQFQGHILLENNHQSDGSIFTLRLP</sequence>
<gene>
    <name evidence="5" type="ORF">GCM10007916_25730</name>
</gene>
<dbReference type="InterPro" id="IPR004358">
    <property type="entry name" value="Sig_transdc_His_kin-like_C"/>
</dbReference>
<dbReference type="PRINTS" id="PR00344">
    <property type="entry name" value="BCTRLSENSOR"/>
</dbReference>
<proteinExistence type="predicted"/>
<keyword evidence="5" id="KW-0808">Transferase</keyword>
<accession>A0ABQ6E246</accession>
<comment type="catalytic activity">
    <reaction evidence="1">
        <text>ATP + protein L-histidine = ADP + protein N-phospho-L-histidine.</text>
        <dbReference type="EC" id="2.7.13.3"/>
    </reaction>
</comment>
<evidence type="ECO:0000256" key="3">
    <source>
        <dbReference type="ARBA" id="ARBA00022553"/>
    </source>
</evidence>
<reference evidence="6" key="1">
    <citation type="journal article" date="2019" name="Int. J. Syst. Evol. Microbiol.">
        <title>The Global Catalogue of Microorganisms (GCM) 10K type strain sequencing project: providing services to taxonomists for standard genome sequencing and annotation.</title>
        <authorList>
            <consortium name="The Broad Institute Genomics Platform"/>
            <consortium name="The Broad Institute Genome Sequencing Center for Infectious Disease"/>
            <person name="Wu L."/>
            <person name="Ma J."/>
        </authorList>
    </citation>
    <scope>NUCLEOTIDE SEQUENCE [LARGE SCALE GENOMIC DNA]</scope>
    <source>
        <strain evidence="6">NBRC 103166</strain>
    </source>
</reference>
<protein>
    <recommendedName>
        <fullName evidence="2">histidine kinase</fullName>
        <ecNumber evidence="2">2.7.13.3</ecNumber>
    </recommendedName>
</protein>
<dbReference type="PANTHER" id="PTHR43547">
    <property type="entry name" value="TWO-COMPONENT HISTIDINE KINASE"/>
    <property type="match status" value="1"/>
</dbReference>
<dbReference type="EC" id="2.7.13.3" evidence="2"/>
<keyword evidence="6" id="KW-1185">Reference proteome</keyword>
<dbReference type="PANTHER" id="PTHR43547:SF2">
    <property type="entry name" value="HYBRID SIGNAL TRANSDUCTION HISTIDINE KINASE C"/>
    <property type="match status" value="1"/>
</dbReference>
<dbReference type="Proteomes" id="UP001157353">
    <property type="component" value="Unassembled WGS sequence"/>
</dbReference>
<dbReference type="Gene3D" id="3.30.565.10">
    <property type="entry name" value="Histidine kinase-like ATPase, C-terminal domain"/>
    <property type="match status" value="1"/>
</dbReference>
<dbReference type="Pfam" id="PF02518">
    <property type="entry name" value="HATPase_c"/>
    <property type="match status" value="1"/>
</dbReference>
<dbReference type="SMART" id="SM00387">
    <property type="entry name" value="HATPase_c"/>
    <property type="match status" value="1"/>
</dbReference>
<keyword evidence="5" id="KW-0418">Kinase</keyword>
<evidence type="ECO:0000313" key="5">
    <source>
        <dbReference type="EMBL" id="GLS91504.1"/>
    </source>
</evidence>
<dbReference type="InterPro" id="IPR003594">
    <property type="entry name" value="HATPase_dom"/>
</dbReference>
<dbReference type="GO" id="GO:0016301">
    <property type="term" value="F:kinase activity"/>
    <property type="evidence" value="ECO:0007669"/>
    <property type="project" value="UniProtKB-KW"/>
</dbReference>
<keyword evidence="3" id="KW-0597">Phosphoprotein</keyword>
<evidence type="ECO:0000313" key="6">
    <source>
        <dbReference type="Proteomes" id="UP001157353"/>
    </source>
</evidence>
<evidence type="ECO:0000256" key="2">
    <source>
        <dbReference type="ARBA" id="ARBA00012438"/>
    </source>
</evidence>
<organism evidence="5 6">
    <name type="scientific">Psychromonas marina</name>
    <dbReference type="NCBI Taxonomy" id="88364"/>
    <lineage>
        <taxon>Bacteria</taxon>
        <taxon>Pseudomonadati</taxon>
        <taxon>Pseudomonadota</taxon>
        <taxon>Gammaproteobacteria</taxon>
        <taxon>Alteromonadales</taxon>
        <taxon>Psychromonadaceae</taxon>
        <taxon>Psychromonas</taxon>
    </lineage>
</organism>
<evidence type="ECO:0000256" key="1">
    <source>
        <dbReference type="ARBA" id="ARBA00000085"/>
    </source>
</evidence>
<dbReference type="SUPFAM" id="SSF55874">
    <property type="entry name" value="ATPase domain of HSP90 chaperone/DNA topoisomerase II/histidine kinase"/>
    <property type="match status" value="1"/>
</dbReference>
<dbReference type="RefSeq" id="WP_284204615.1">
    <property type="nucleotide sequence ID" value="NZ_BSPQ01000013.1"/>
</dbReference>
<dbReference type="EMBL" id="BSPQ01000013">
    <property type="protein sequence ID" value="GLS91504.1"/>
    <property type="molecule type" value="Genomic_DNA"/>
</dbReference>
<evidence type="ECO:0000259" key="4">
    <source>
        <dbReference type="PROSITE" id="PS50109"/>
    </source>
</evidence>
<dbReference type="InterPro" id="IPR036890">
    <property type="entry name" value="HATPase_C_sf"/>
</dbReference>
<dbReference type="PROSITE" id="PS50109">
    <property type="entry name" value="HIS_KIN"/>
    <property type="match status" value="1"/>
</dbReference>
<name>A0ABQ6E246_9GAMM</name>
<comment type="caution">
    <text evidence="5">The sequence shown here is derived from an EMBL/GenBank/DDBJ whole genome shotgun (WGS) entry which is preliminary data.</text>
</comment>
<dbReference type="InterPro" id="IPR005467">
    <property type="entry name" value="His_kinase_dom"/>
</dbReference>
<feature type="domain" description="Histidine kinase" evidence="4">
    <location>
        <begin position="15"/>
        <end position="228"/>
    </location>
</feature>